<dbReference type="Pfam" id="PF03160">
    <property type="entry name" value="Calx-beta"/>
    <property type="match status" value="2"/>
</dbReference>
<keyword evidence="1 4" id="KW-0732">Signal</keyword>
<dbReference type="Gene3D" id="2.60.40.2030">
    <property type="match status" value="2"/>
</dbReference>
<evidence type="ECO:0000313" key="6">
    <source>
        <dbReference type="EMBL" id="RXK62822.1"/>
    </source>
</evidence>
<dbReference type="GO" id="GO:0016020">
    <property type="term" value="C:membrane"/>
    <property type="evidence" value="ECO:0007669"/>
    <property type="project" value="InterPro"/>
</dbReference>
<dbReference type="SUPFAM" id="SSF56219">
    <property type="entry name" value="DNase I-like"/>
    <property type="match status" value="1"/>
</dbReference>
<dbReference type="OrthoDB" id="5500612at2"/>
<gene>
    <name evidence="6" type="ORF">ESA94_07440</name>
</gene>
<keyword evidence="7" id="KW-1185">Reference proteome</keyword>
<dbReference type="NCBIfam" id="TIGR04183">
    <property type="entry name" value="Por_Secre_tail"/>
    <property type="match status" value="1"/>
</dbReference>
<dbReference type="InterPro" id="IPR003644">
    <property type="entry name" value="Calx_beta"/>
</dbReference>
<dbReference type="InterPro" id="IPR026919">
    <property type="entry name" value="ADGRV1"/>
</dbReference>
<evidence type="ECO:0000256" key="2">
    <source>
        <dbReference type="ARBA" id="ARBA00022737"/>
    </source>
</evidence>
<dbReference type="InterPro" id="IPR003410">
    <property type="entry name" value="HYR_dom"/>
</dbReference>
<dbReference type="InterPro" id="IPR026444">
    <property type="entry name" value="Secre_tail"/>
</dbReference>
<dbReference type="Gene3D" id="3.60.10.10">
    <property type="entry name" value="Endonuclease/exonuclease/phosphatase"/>
    <property type="match status" value="1"/>
</dbReference>
<evidence type="ECO:0000256" key="4">
    <source>
        <dbReference type="SAM" id="SignalP"/>
    </source>
</evidence>
<accession>A0A4V1M870</accession>
<dbReference type="InterPro" id="IPR032812">
    <property type="entry name" value="SbsA_Ig"/>
</dbReference>
<dbReference type="GO" id="GO:0003824">
    <property type="term" value="F:catalytic activity"/>
    <property type="evidence" value="ECO:0007669"/>
    <property type="project" value="InterPro"/>
</dbReference>
<dbReference type="PROSITE" id="PS50825">
    <property type="entry name" value="HYR"/>
    <property type="match status" value="1"/>
</dbReference>
<dbReference type="Gene3D" id="2.60.40.740">
    <property type="match status" value="1"/>
</dbReference>
<name>A0A4V1M870_9BACT</name>
<evidence type="ECO:0000259" key="5">
    <source>
        <dbReference type="PROSITE" id="PS50825"/>
    </source>
</evidence>
<protein>
    <submittedName>
        <fullName evidence="6">T9SS type A sorting domain-containing protein</fullName>
    </submittedName>
</protein>
<reference evidence="6 7" key="1">
    <citation type="submission" date="2019-01" db="EMBL/GenBank/DDBJ databases">
        <title>Lacibacter sp. strain TTM-7.</title>
        <authorList>
            <person name="Chen W.-M."/>
        </authorList>
    </citation>
    <scope>NUCLEOTIDE SEQUENCE [LARGE SCALE GENOMIC DNA]</scope>
    <source>
        <strain evidence="6 7">TTM-7</strain>
    </source>
</reference>
<dbReference type="SUPFAM" id="SSF141072">
    <property type="entry name" value="CalX-like"/>
    <property type="match status" value="2"/>
</dbReference>
<dbReference type="Proteomes" id="UP000290204">
    <property type="component" value="Unassembled WGS sequence"/>
</dbReference>
<dbReference type="PANTHER" id="PTHR46682:SF1">
    <property type="entry name" value="ADHESION G-PROTEIN COUPLED RECEPTOR V1"/>
    <property type="match status" value="1"/>
</dbReference>
<dbReference type="RefSeq" id="WP_129130192.1">
    <property type="nucleotide sequence ID" value="NZ_SDHW01000001.1"/>
</dbReference>
<dbReference type="GO" id="GO:0004930">
    <property type="term" value="F:G protein-coupled receptor activity"/>
    <property type="evidence" value="ECO:0007669"/>
    <property type="project" value="InterPro"/>
</dbReference>
<dbReference type="Pfam" id="PF03372">
    <property type="entry name" value="Exo_endo_phos"/>
    <property type="match status" value="1"/>
</dbReference>
<dbReference type="InterPro" id="IPR036691">
    <property type="entry name" value="Endo/exonu/phosph_ase_sf"/>
</dbReference>
<dbReference type="Pfam" id="PF13205">
    <property type="entry name" value="Big_5"/>
    <property type="match status" value="1"/>
</dbReference>
<keyword evidence="2" id="KW-0677">Repeat</keyword>
<comment type="caution">
    <text evidence="6">The sequence shown here is derived from an EMBL/GenBank/DDBJ whole genome shotgun (WGS) entry which is preliminary data.</text>
</comment>
<keyword evidence="3" id="KW-0106">Calcium</keyword>
<dbReference type="EMBL" id="SDHW01000001">
    <property type="protein sequence ID" value="RXK62822.1"/>
    <property type="molecule type" value="Genomic_DNA"/>
</dbReference>
<dbReference type="NCBIfam" id="NF038128">
    <property type="entry name" value="choice_anch_J"/>
    <property type="match status" value="1"/>
</dbReference>
<evidence type="ECO:0000313" key="7">
    <source>
        <dbReference type="Proteomes" id="UP000290204"/>
    </source>
</evidence>
<feature type="domain" description="HYR" evidence="5">
    <location>
        <begin position="1344"/>
        <end position="1435"/>
    </location>
</feature>
<proteinExistence type="predicted"/>
<dbReference type="PANTHER" id="PTHR46682">
    <property type="entry name" value="ADHESION G-PROTEIN COUPLED RECEPTOR V1"/>
    <property type="match status" value="1"/>
</dbReference>
<dbReference type="InterPro" id="IPR038081">
    <property type="entry name" value="CalX-like_sf"/>
</dbReference>
<sequence length="1664" mass="173325">MRKFLRFPSLLVPLFLLFSNSGWSQSFSGTYNFANVTTSSGTTDPTPVPIATGLTFGSFSAVGQTTTNPNAGGRFSFTGQSTGAVNGSDVFSGSITTTRYYEVTITPLPGYSLDVNSITFTLQRSGTGIRQYAVRSSLDFNTNLPASISPANTDLSVVPTNIFQVSDLTTVAEEGSTITLSSSFDAITSPLTFRFYGWNAEATGGTFSIDNVVINGVASSVAASPTVNLSVSSNAGTEAGTTAVTVTATASAPVTGNQTIDLAVSGTNITTGDFTLSNSTITISNGQTTGSTTFTIVDDNIPEDLETAILTISNPSAGILLGGTTTQSISIADNDAAISVSASAGANAAEPATSGTFTINSSVAAPAGGITVSYSLAGTATLGSDYSNPQGGSVIIAAGSSTATVTLPVIDDNDVEAAETIQLTITGVSGSATIGTGSATINLTSDDILPGILLSSGYSQDFNSLANTGTSLPWADNSTIAGWYASRTTYNSGTGSSNAGALYSFGDAASIDRALGSVGSGSTGTVFYGARFKNNTGTAITKLKITYRGEQWRNGGVASTQTVNFAYQVSNTTITSLTAGTWIPVSSLDFSSPVASTTSGALNGNSADNSTAITYSIAGLNIPANAEFMIRWEDIDHSGSDHGLSIDDFTIEANPVDLIPPTATTLTPANGATNIAVNFTSSITFSEDVVKGSGNIVLKKSSDNSIVRTIAVNDAILSGRTLSVALTNLQINTAYYLEVAAGAVTDLEGNAFAGISGNSTWAFTTGINVYVANFQNCSSALGDGFTQYSQVGSIVWACTTFGRDPNAPAATTAFPSAVQMNGFAGGTNVPNTDWLISPSFDLTATDYPLLSFWSRTAFNGQPLQLKVSTNYVSGDPSSATWTDINGKFPAQTSNVWTLSENINLSAFKASNVHFAFVYVSDDDEGARWTLDDIALGNSPVPPPPSLTVSTTDMQFAFAAAGSTADKTFTVVGNDLTNDITLTATGAFSLSKDGFTFSPSVTYTVAEANNLLKTVTVRFAPAQNNQDFTGNISISSGDLSAAISLGGSSIDPVTTLEVVNWNVEWFGSADNGPTNNDLQQQNVKTILSNLNADVYAVAEIVSEERLAAVVSQMPGYAYVISNYGSHTNTSANPPSALASAQKLAFIYKTSVVSNVSTTALLSQGINTAADLTNPAYNYWASGRFPYMMSADVTLNCVTKPVKFILVQAKANTSPTTESYNRRKRGADTLHYTLQQQYANDNIIILGDYNDDLDQSITAGFTTTSYSIFTNDAVNFTPVTLPLSLAGKKSTVSYNDVIDHVTVSNELVADYMTASAKILTDVTSLVSNYGSTTSDHYPVFSRYRFVNTTAPVVTTCSTEIKFCAVENNSYTVPAFVATDDCGDAITYSYSISGATERSGTGNDASGLFNIGSSLIVWTATDGWGNQATCSTTVIVNSKPVVTIADAYALPTGTVPNTVYIGYAPASSITLTASASGGTEGYSYSWSNGSTIATATVSPQTATVYTVTVSDANGCIATAEKAIDILDIRSGKKLDKVTICHRTGSGKQIISISQADVADHLAHGDMLGTCVTTQPTAAARVTTAAATTLAVQVLPNPSTSMFTLLINSQRTERIVVRILDVQGRVLEQQISNGQNQPVKVGEGFRAGIYFAEIIQGSERKLIKLLKL</sequence>
<dbReference type="InterPro" id="IPR005135">
    <property type="entry name" value="Endo/exonuclease/phosphatase"/>
</dbReference>
<dbReference type="Pfam" id="PF18962">
    <property type="entry name" value="Por_Secre_tail"/>
    <property type="match status" value="1"/>
</dbReference>
<dbReference type="SMART" id="SM00237">
    <property type="entry name" value="Calx_beta"/>
    <property type="match status" value="1"/>
</dbReference>
<feature type="signal peptide" evidence="4">
    <location>
        <begin position="1"/>
        <end position="24"/>
    </location>
</feature>
<feature type="chain" id="PRO_5020775411" evidence="4">
    <location>
        <begin position="25"/>
        <end position="1664"/>
    </location>
</feature>
<organism evidence="6 7">
    <name type="scientific">Lacibacter luteus</name>
    <dbReference type="NCBI Taxonomy" id="2508719"/>
    <lineage>
        <taxon>Bacteria</taxon>
        <taxon>Pseudomonadati</taxon>
        <taxon>Bacteroidota</taxon>
        <taxon>Chitinophagia</taxon>
        <taxon>Chitinophagales</taxon>
        <taxon>Chitinophagaceae</taxon>
        <taxon>Lacibacter</taxon>
    </lineage>
</organism>
<evidence type="ECO:0000256" key="3">
    <source>
        <dbReference type="ARBA" id="ARBA00022837"/>
    </source>
</evidence>
<dbReference type="Gene3D" id="2.60.120.200">
    <property type="match status" value="1"/>
</dbReference>
<evidence type="ECO:0000256" key="1">
    <source>
        <dbReference type="ARBA" id="ARBA00022729"/>
    </source>
</evidence>